<name>A0A9W9HZL6_9EURO</name>
<evidence type="ECO:0000256" key="1">
    <source>
        <dbReference type="ARBA" id="ARBA00022801"/>
    </source>
</evidence>
<dbReference type="GO" id="GO:0072330">
    <property type="term" value="P:monocarboxylic acid biosynthetic process"/>
    <property type="evidence" value="ECO:0007669"/>
    <property type="project" value="UniProtKB-ARBA"/>
</dbReference>
<proteinExistence type="predicted"/>
<dbReference type="InterPro" id="IPR013094">
    <property type="entry name" value="AB_hydrolase_3"/>
</dbReference>
<dbReference type="Gene3D" id="3.40.50.1820">
    <property type="entry name" value="alpha/beta hydrolase"/>
    <property type="match status" value="1"/>
</dbReference>
<evidence type="ECO:0000313" key="4">
    <source>
        <dbReference type="Proteomes" id="UP001149163"/>
    </source>
</evidence>
<organism evidence="3 4">
    <name type="scientific">Penicillium canariense</name>
    <dbReference type="NCBI Taxonomy" id="189055"/>
    <lineage>
        <taxon>Eukaryota</taxon>
        <taxon>Fungi</taxon>
        <taxon>Dikarya</taxon>
        <taxon>Ascomycota</taxon>
        <taxon>Pezizomycotina</taxon>
        <taxon>Eurotiomycetes</taxon>
        <taxon>Eurotiomycetidae</taxon>
        <taxon>Eurotiales</taxon>
        <taxon>Aspergillaceae</taxon>
        <taxon>Penicillium</taxon>
    </lineage>
</organism>
<dbReference type="Pfam" id="PF07859">
    <property type="entry name" value="Abhydrolase_3"/>
    <property type="match status" value="1"/>
</dbReference>
<feature type="domain" description="Alpha/beta hydrolase fold-3" evidence="2">
    <location>
        <begin position="107"/>
        <end position="329"/>
    </location>
</feature>
<dbReference type="RefSeq" id="XP_056542280.1">
    <property type="nucleotide sequence ID" value="XM_056689851.1"/>
</dbReference>
<comment type="caution">
    <text evidence="3">The sequence shown here is derived from an EMBL/GenBank/DDBJ whole genome shotgun (WGS) entry which is preliminary data.</text>
</comment>
<accession>A0A9W9HZL6</accession>
<keyword evidence="4" id="KW-1185">Reference proteome</keyword>
<dbReference type="SUPFAM" id="SSF53474">
    <property type="entry name" value="alpha/beta-Hydrolases"/>
    <property type="match status" value="1"/>
</dbReference>
<protein>
    <submittedName>
        <fullName evidence="3">Alpha/beta hydrolase fold-3</fullName>
    </submittedName>
</protein>
<dbReference type="Proteomes" id="UP001149163">
    <property type="component" value="Unassembled WGS sequence"/>
</dbReference>
<evidence type="ECO:0000313" key="3">
    <source>
        <dbReference type="EMBL" id="KAJ5160723.1"/>
    </source>
</evidence>
<reference evidence="3" key="2">
    <citation type="journal article" date="2023" name="IMA Fungus">
        <title>Comparative genomic study of the Penicillium genus elucidates a diverse pangenome and 15 lateral gene transfer events.</title>
        <authorList>
            <person name="Petersen C."/>
            <person name="Sorensen T."/>
            <person name="Nielsen M.R."/>
            <person name="Sondergaard T.E."/>
            <person name="Sorensen J.L."/>
            <person name="Fitzpatrick D.A."/>
            <person name="Frisvad J.C."/>
            <person name="Nielsen K.L."/>
        </authorList>
    </citation>
    <scope>NUCLEOTIDE SEQUENCE</scope>
    <source>
        <strain evidence="3">IBT 26290</strain>
    </source>
</reference>
<gene>
    <name evidence="3" type="ORF">N7482_007727</name>
</gene>
<dbReference type="AlphaFoldDB" id="A0A9W9HZL6"/>
<dbReference type="GeneID" id="81429027"/>
<dbReference type="PANTHER" id="PTHR48081:SF8">
    <property type="entry name" value="ALPHA_BETA HYDROLASE FOLD-3 DOMAIN-CONTAINING PROTEIN-RELATED"/>
    <property type="match status" value="1"/>
</dbReference>
<evidence type="ECO:0000259" key="2">
    <source>
        <dbReference type="Pfam" id="PF07859"/>
    </source>
</evidence>
<sequence length="384" mass="43583">MAIQEMSVPTCESKKHRLSIPDHLLPGLDREWVTLWEKYGSQMVRADEVSIEEYRKNARAHSFTYPTFSGPPVYHVEDLRIPVSQPAGIITIRVYTPEGPGPFPVHLNFHGGGWVLGNLNTEAAWCRYICNKVHIKVIDVDYRLAPEFPYPISIYDSWEAVKWTITNASSMNINASSVSIGGLSAGGHMSAVMAHFARNEGVDLKLQLLVVPATDMRYCLRNFQLDSRNCAYASVLSYHDVPWGPLGREQWFIKYWIGEDEDIQEKVLNNDWICTPVLAPSFKNLARAHIITAEFDLERDEGEFYGRILQNAGNIVTMKRYAGMPHAFAHYNHPERGLSQSFAYIEDTSEVIRNAHFGKDEGEKSSNDVTIFEVNHEMKEVLSC</sequence>
<dbReference type="GO" id="GO:0016787">
    <property type="term" value="F:hydrolase activity"/>
    <property type="evidence" value="ECO:0007669"/>
    <property type="project" value="UniProtKB-KW"/>
</dbReference>
<dbReference type="InterPro" id="IPR050300">
    <property type="entry name" value="GDXG_lipolytic_enzyme"/>
</dbReference>
<reference evidence="3" key="1">
    <citation type="submission" date="2022-11" db="EMBL/GenBank/DDBJ databases">
        <authorList>
            <person name="Petersen C."/>
        </authorList>
    </citation>
    <scope>NUCLEOTIDE SEQUENCE</scope>
    <source>
        <strain evidence="3">IBT 26290</strain>
    </source>
</reference>
<dbReference type="PANTHER" id="PTHR48081">
    <property type="entry name" value="AB HYDROLASE SUPERFAMILY PROTEIN C4A8.06C"/>
    <property type="match status" value="1"/>
</dbReference>
<dbReference type="EMBL" id="JAPQKN010000004">
    <property type="protein sequence ID" value="KAJ5160723.1"/>
    <property type="molecule type" value="Genomic_DNA"/>
</dbReference>
<dbReference type="GO" id="GO:0017000">
    <property type="term" value="P:antibiotic biosynthetic process"/>
    <property type="evidence" value="ECO:0007669"/>
    <property type="project" value="UniProtKB-ARBA"/>
</dbReference>
<dbReference type="OrthoDB" id="408631at2759"/>
<dbReference type="InterPro" id="IPR029058">
    <property type="entry name" value="AB_hydrolase_fold"/>
</dbReference>
<keyword evidence="1 3" id="KW-0378">Hydrolase</keyword>